<dbReference type="GO" id="GO:0016790">
    <property type="term" value="F:thiolester hydrolase activity"/>
    <property type="evidence" value="ECO:0007669"/>
    <property type="project" value="TreeGrafter"/>
</dbReference>
<gene>
    <name evidence="2" type="primary">NDE1_1</name>
    <name evidence="2" type="ORF">ATC70_000156</name>
</gene>
<dbReference type="EC" id="1.6.5.9" evidence="2"/>
<evidence type="ECO:0000313" key="2">
    <source>
        <dbReference type="EMBL" id="KAK4516831.1"/>
    </source>
</evidence>
<keyword evidence="2" id="KW-0560">Oxidoreductase</keyword>
<accession>A0AAN7I1A0</accession>
<keyword evidence="3" id="KW-1185">Reference proteome</keyword>
<proteinExistence type="predicted"/>
<dbReference type="SUPFAM" id="SSF53474">
    <property type="entry name" value="alpha/beta-Hydrolases"/>
    <property type="match status" value="1"/>
</dbReference>
<dbReference type="GO" id="GO:0050136">
    <property type="term" value="F:NADH dehydrogenase (quinone) (non-electrogenic) activity"/>
    <property type="evidence" value="ECO:0007669"/>
    <property type="project" value="UniProtKB-EC"/>
</dbReference>
<evidence type="ECO:0000313" key="3">
    <source>
        <dbReference type="Proteomes" id="UP001304243"/>
    </source>
</evidence>
<name>A0AAN7I1A0_9FUNG</name>
<dbReference type="EMBL" id="JASEJX010000013">
    <property type="protein sequence ID" value="KAK4516831.1"/>
    <property type="molecule type" value="Genomic_DNA"/>
</dbReference>
<dbReference type="RefSeq" id="XP_064683497.1">
    <property type="nucleotide sequence ID" value="XM_064819577.1"/>
</dbReference>
<dbReference type="PANTHER" id="PTHR11247">
    <property type="entry name" value="PALMITOYL-PROTEIN THIOESTERASE/DOLICHYLDIPHOSPHATASE 1"/>
    <property type="match status" value="1"/>
</dbReference>
<dbReference type="Pfam" id="PF02089">
    <property type="entry name" value="Palm_thioest"/>
    <property type="match status" value="1"/>
</dbReference>
<dbReference type="Proteomes" id="UP001304243">
    <property type="component" value="Unassembled WGS sequence"/>
</dbReference>
<sequence length="124" mass="14356">MVKSGVYSDYVQSRIVQAQYYRDPANEKGYLERNRFLPGLNNENDENVRYKQNLSSLDKFVMIRFSEDVMIKPGYTAVGGEWLGYVYCGIKRSTSGSGYMMRIDSLFRYRTRRFTQKTGLGSGI</sequence>
<dbReference type="GeneID" id="89943858"/>
<comment type="caution">
    <text evidence="2">The sequence shown here is derived from an EMBL/GenBank/DDBJ whole genome shotgun (WGS) entry which is preliminary data.</text>
</comment>
<dbReference type="Gene3D" id="3.40.50.1820">
    <property type="entry name" value="alpha/beta hydrolase"/>
    <property type="match status" value="1"/>
</dbReference>
<keyword evidence="1" id="KW-0378">Hydrolase</keyword>
<dbReference type="AlphaFoldDB" id="A0AAN7I1A0"/>
<organism evidence="2 3">
    <name type="scientific">Mucor velutinosus</name>
    <dbReference type="NCBI Taxonomy" id="708070"/>
    <lineage>
        <taxon>Eukaryota</taxon>
        <taxon>Fungi</taxon>
        <taxon>Fungi incertae sedis</taxon>
        <taxon>Mucoromycota</taxon>
        <taxon>Mucoromycotina</taxon>
        <taxon>Mucoromycetes</taxon>
        <taxon>Mucorales</taxon>
        <taxon>Mucorineae</taxon>
        <taxon>Mucoraceae</taxon>
        <taxon>Mucor</taxon>
    </lineage>
</organism>
<protein>
    <submittedName>
        <fullName evidence="2">NADH:ubiquinone oxidoreductase</fullName>
        <ecNumber evidence="2">1.6.5.9</ecNumber>
    </submittedName>
</protein>
<dbReference type="InterPro" id="IPR029058">
    <property type="entry name" value="AB_hydrolase_fold"/>
</dbReference>
<reference evidence="2 3" key="1">
    <citation type="submission" date="2022-11" db="EMBL/GenBank/DDBJ databases">
        <title>Mucor velutinosus strain NIH1002 WGS.</title>
        <authorList>
            <person name="Subramanian P."/>
            <person name="Mullikin J.C."/>
            <person name="Segre J.A."/>
            <person name="Zelazny A.M."/>
        </authorList>
    </citation>
    <scope>NUCLEOTIDE SEQUENCE [LARGE SCALE GENOMIC DNA]</scope>
    <source>
        <strain evidence="2 3">NIH1002</strain>
    </source>
</reference>
<dbReference type="PANTHER" id="PTHR11247:SF8">
    <property type="entry name" value="PALMITOYL-PROTEIN THIOESTERASE 1"/>
    <property type="match status" value="1"/>
</dbReference>
<evidence type="ECO:0000256" key="1">
    <source>
        <dbReference type="ARBA" id="ARBA00022801"/>
    </source>
</evidence>